<evidence type="ECO:0000313" key="3">
    <source>
        <dbReference type="EMBL" id="QSX74256.1"/>
    </source>
</evidence>
<dbReference type="RefSeq" id="WP_200607994.1">
    <property type="nucleotide sequence ID" value="NZ_CP071517.1"/>
</dbReference>
<feature type="transmembrane region" description="Helical" evidence="1">
    <location>
        <begin position="233"/>
        <end position="257"/>
    </location>
</feature>
<name>A0ABX7RAC3_9GAMM</name>
<feature type="transmembrane region" description="Helical" evidence="1">
    <location>
        <begin position="56"/>
        <end position="75"/>
    </location>
</feature>
<dbReference type="EMBL" id="CP071517">
    <property type="protein sequence ID" value="QSX74256.1"/>
    <property type="molecule type" value="Genomic_DNA"/>
</dbReference>
<feature type="transmembrane region" description="Helical" evidence="1">
    <location>
        <begin position="81"/>
        <end position="100"/>
    </location>
</feature>
<protein>
    <submittedName>
        <fullName evidence="3">Acyl-CoA desaturase</fullName>
    </submittedName>
</protein>
<keyword evidence="1" id="KW-0812">Transmembrane</keyword>
<keyword evidence="1" id="KW-0472">Membrane</keyword>
<evidence type="ECO:0000313" key="4">
    <source>
        <dbReference type="Proteomes" id="UP000663400"/>
    </source>
</evidence>
<proteinExistence type="predicted"/>
<keyword evidence="4" id="KW-1185">Reference proteome</keyword>
<dbReference type="PANTHER" id="PTHR19353">
    <property type="entry name" value="FATTY ACID DESATURASE 2"/>
    <property type="match status" value="1"/>
</dbReference>
<dbReference type="Pfam" id="PF00487">
    <property type="entry name" value="FA_desaturase"/>
    <property type="match status" value="1"/>
</dbReference>
<evidence type="ECO:0000259" key="2">
    <source>
        <dbReference type="Pfam" id="PF00487"/>
    </source>
</evidence>
<evidence type="ECO:0000256" key="1">
    <source>
        <dbReference type="SAM" id="Phobius"/>
    </source>
</evidence>
<accession>A0ABX7RAC3</accession>
<dbReference type="CDD" id="cd03506">
    <property type="entry name" value="Delta6-FADS-like"/>
    <property type="match status" value="1"/>
</dbReference>
<dbReference type="InterPro" id="IPR012171">
    <property type="entry name" value="Fatty_acid_desaturase"/>
</dbReference>
<dbReference type="Proteomes" id="UP000663400">
    <property type="component" value="Chromosome"/>
</dbReference>
<keyword evidence="1" id="KW-1133">Transmembrane helix</keyword>
<feature type="domain" description="Fatty acid desaturase" evidence="2">
    <location>
        <begin position="83"/>
        <end position="352"/>
    </location>
</feature>
<feature type="transmembrane region" description="Helical" evidence="1">
    <location>
        <begin position="175"/>
        <end position="195"/>
    </location>
</feature>
<organism evidence="3 4">
    <name type="scientific">Lysobacter arenosi</name>
    <dbReference type="NCBI Taxonomy" id="2795387"/>
    <lineage>
        <taxon>Bacteria</taxon>
        <taxon>Pseudomonadati</taxon>
        <taxon>Pseudomonadota</taxon>
        <taxon>Gammaproteobacteria</taxon>
        <taxon>Lysobacterales</taxon>
        <taxon>Lysobacteraceae</taxon>
        <taxon>Lysobacter</taxon>
    </lineage>
</organism>
<sequence length="392" mass="44535">MTAPAASKHAAVKHRNRPLTPAELDRFGDELDALRARTVATLGQADADYIRKIVKAVRYIGVAGRIVLFAGAILGSTLLPALFWPGCIAGTLLLALAKILENMELGHNVMHGQYDWMRDPHLDGKTYEWDIAGTSDNWRKTHNYKHHTYTNVRGMDDDIGYGLLRIFPEQRWRPFYLVQPIVAVVFALLFEWGVAIQDLKVGRWLAGKTTHAQMRKALRPVARKMGRQVLKDYLVFPLLAGPFFLPVLLGNVVANVLRNLWTYMIIFCGHFTADVETFPKESVRNESRGHWYLRQLRGSSNIAGGRLLNVMSGNLSHQIEHHFYPDVPANRYSQMAIEVREICARYGQHYNTGSLPKQFGEVIWRILRHAWPSRPRKLAPLVRQEAAQEAAV</sequence>
<gene>
    <name evidence="3" type="ORF">HIV01_013795</name>
</gene>
<dbReference type="InterPro" id="IPR005804">
    <property type="entry name" value="FA_desaturase_dom"/>
</dbReference>
<reference evidence="3 4" key="1">
    <citation type="submission" date="2021-02" db="EMBL/GenBank/DDBJ databases">
        <title>Lysobacter arenosi sp. nov., isolated from soil of gangwondo yeongwol, south Korea.</title>
        <authorList>
            <person name="Kim K.R."/>
            <person name="Kim K.H."/>
            <person name="Jeon C.O."/>
        </authorList>
    </citation>
    <scope>NUCLEOTIDE SEQUENCE [LARGE SCALE GENOMIC DNA]</scope>
    <source>
        <strain evidence="3 4">R7</strain>
    </source>
</reference>
<dbReference type="PANTHER" id="PTHR19353:SF84">
    <property type="entry name" value="ACYL-COA DELTA-9-DESATURASE, DESB"/>
    <property type="match status" value="1"/>
</dbReference>